<dbReference type="InterPro" id="IPR023214">
    <property type="entry name" value="HAD_sf"/>
</dbReference>
<dbReference type="EMBL" id="UOEY01000070">
    <property type="protein sequence ID" value="VAW39343.1"/>
    <property type="molecule type" value="Genomic_DNA"/>
</dbReference>
<sequence length="227" mass="26639">MDADKIIRPDVSWHDIDTVLLDLDGTLLDKHFDDYFWEEYVPENYSLMRNISIEQARGELRERYRQVENTLDWTDLDYWSGELGLDIPGLKSRVNQLIAVHPFVMNFLKYCRQRQKKICLVTNAHSKTLAIKLHKIAIGPLFDRIVCAEEVGCAKEDLRFWPQLAEMLGYNRERTLLADDTEKVLRSAAHYGIRYLIFVAHPSSRQPVRYSREFASIEYFNELIPGK</sequence>
<reference evidence="1" key="1">
    <citation type="submission" date="2018-06" db="EMBL/GenBank/DDBJ databases">
        <authorList>
            <person name="Zhirakovskaya E."/>
        </authorList>
    </citation>
    <scope>NUCLEOTIDE SEQUENCE</scope>
</reference>
<dbReference type="InterPro" id="IPR036412">
    <property type="entry name" value="HAD-like_sf"/>
</dbReference>
<protein>
    <submittedName>
        <fullName evidence="1">HAD-superfamily hydrolase, subfamily IA, variant 3</fullName>
    </submittedName>
</protein>
<dbReference type="SUPFAM" id="SSF56784">
    <property type="entry name" value="HAD-like"/>
    <property type="match status" value="1"/>
</dbReference>
<organism evidence="1">
    <name type="scientific">hydrothermal vent metagenome</name>
    <dbReference type="NCBI Taxonomy" id="652676"/>
    <lineage>
        <taxon>unclassified sequences</taxon>
        <taxon>metagenomes</taxon>
        <taxon>ecological metagenomes</taxon>
    </lineage>
</organism>
<dbReference type="GO" id="GO:0006281">
    <property type="term" value="P:DNA repair"/>
    <property type="evidence" value="ECO:0007669"/>
    <property type="project" value="TreeGrafter"/>
</dbReference>
<dbReference type="PANTHER" id="PTHR43434">
    <property type="entry name" value="PHOSPHOGLYCOLATE PHOSPHATASE"/>
    <property type="match status" value="1"/>
</dbReference>
<dbReference type="GO" id="GO:0005829">
    <property type="term" value="C:cytosol"/>
    <property type="evidence" value="ECO:0007669"/>
    <property type="project" value="TreeGrafter"/>
</dbReference>
<dbReference type="CDD" id="cd01427">
    <property type="entry name" value="HAD_like"/>
    <property type="match status" value="1"/>
</dbReference>
<dbReference type="InterPro" id="IPR050155">
    <property type="entry name" value="HAD-like_hydrolase_sf"/>
</dbReference>
<dbReference type="GO" id="GO:0008967">
    <property type="term" value="F:phosphoglycolate phosphatase activity"/>
    <property type="evidence" value="ECO:0007669"/>
    <property type="project" value="TreeGrafter"/>
</dbReference>
<dbReference type="SFLD" id="SFLDG01129">
    <property type="entry name" value="C1.5:_HAD__Beta-PGM__Phosphata"/>
    <property type="match status" value="1"/>
</dbReference>
<dbReference type="SFLD" id="SFLDS00003">
    <property type="entry name" value="Haloacid_Dehalogenase"/>
    <property type="match status" value="1"/>
</dbReference>
<dbReference type="NCBIfam" id="NF011564">
    <property type="entry name" value="PRK14988.1"/>
    <property type="match status" value="1"/>
</dbReference>
<proteinExistence type="predicted"/>
<dbReference type="AlphaFoldDB" id="A0A3B0VGB1"/>
<name>A0A3B0VGB1_9ZZZZ</name>
<dbReference type="InterPro" id="IPR006439">
    <property type="entry name" value="HAD-SF_hydro_IA"/>
</dbReference>
<evidence type="ECO:0000313" key="1">
    <source>
        <dbReference type="EMBL" id="VAW39343.1"/>
    </source>
</evidence>
<accession>A0A3B0VGB1</accession>
<dbReference type="Gene3D" id="3.40.50.1000">
    <property type="entry name" value="HAD superfamily/HAD-like"/>
    <property type="match status" value="1"/>
</dbReference>
<keyword evidence="1" id="KW-0378">Hydrolase</keyword>
<dbReference type="NCBIfam" id="TIGR01509">
    <property type="entry name" value="HAD-SF-IA-v3"/>
    <property type="match status" value="1"/>
</dbReference>
<dbReference type="Pfam" id="PF00702">
    <property type="entry name" value="Hydrolase"/>
    <property type="match status" value="1"/>
</dbReference>
<gene>
    <name evidence="1" type="ORF">MNBD_DELTA04-1372</name>
</gene>
<dbReference type="PANTHER" id="PTHR43434:SF3">
    <property type="entry name" value="GMP_IMP NUCLEOTIDASE YRFG"/>
    <property type="match status" value="1"/>
</dbReference>